<dbReference type="InterPro" id="IPR003146">
    <property type="entry name" value="M14A_act_pep"/>
</dbReference>
<keyword evidence="4" id="KW-0964">Secreted</keyword>
<keyword evidence="10" id="KW-0862">Zinc</keyword>
<evidence type="ECO:0000313" key="17">
    <source>
        <dbReference type="EMBL" id="KAJ6640791.1"/>
    </source>
</evidence>
<evidence type="ECO:0000256" key="2">
    <source>
        <dbReference type="ARBA" id="ARBA00004613"/>
    </source>
</evidence>
<proteinExistence type="inferred from homology"/>
<evidence type="ECO:0000256" key="11">
    <source>
        <dbReference type="ARBA" id="ARBA00023049"/>
    </source>
</evidence>
<evidence type="ECO:0000256" key="15">
    <source>
        <dbReference type="SAM" id="SignalP"/>
    </source>
</evidence>
<evidence type="ECO:0000256" key="12">
    <source>
        <dbReference type="ARBA" id="ARBA00023157"/>
    </source>
</evidence>
<evidence type="ECO:0000256" key="3">
    <source>
        <dbReference type="ARBA" id="ARBA00005988"/>
    </source>
</evidence>
<keyword evidence="9" id="KW-0378">Hydrolase</keyword>
<evidence type="ECO:0000313" key="18">
    <source>
        <dbReference type="Proteomes" id="UP001151699"/>
    </source>
</evidence>
<evidence type="ECO:0000256" key="14">
    <source>
        <dbReference type="PROSITE-ProRule" id="PRU01379"/>
    </source>
</evidence>
<comment type="caution">
    <text evidence="17">The sequence shown here is derived from an EMBL/GenBank/DDBJ whole genome shotgun (WGS) entry which is preliminary data.</text>
</comment>
<dbReference type="GO" id="GO:0006508">
    <property type="term" value="P:proteolysis"/>
    <property type="evidence" value="ECO:0007669"/>
    <property type="project" value="UniProtKB-KW"/>
</dbReference>
<dbReference type="EMBL" id="WJQU01000002">
    <property type="protein sequence ID" value="KAJ6640791.1"/>
    <property type="molecule type" value="Genomic_DNA"/>
</dbReference>
<dbReference type="Gene3D" id="3.30.70.340">
    <property type="entry name" value="Metallocarboxypeptidase-like"/>
    <property type="match status" value="2"/>
</dbReference>
<evidence type="ECO:0000256" key="5">
    <source>
        <dbReference type="ARBA" id="ARBA00022645"/>
    </source>
</evidence>
<evidence type="ECO:0000256" key="7">
    <source>
        <dbReference type="ARBA" id="ARBA00022723"/>
    </source>
</evidence>
<evidence type="ECO:0000256" key="4">
    <source>
        <dbReference type="ARBA" id="ARBA00022525"/>
    </source>
</evidence>
<dbReference type="PRINTS" id="PR00765">
    <property type="entry name" value="CRBOXYPTASEA"/>
</dbReference>
<dbReference type="SUPFAM" id="SSF54897">
    <property type="entry name" value="Protease propeptides/inhibitors"/>
    <property type="match status" value="2"/>
</dbReference>
<dbReference type="PANTHER" id="PTHR11705:SF60">
    <property type="entry name" value="FI16720P1"/>
    <property type="match status" value="1"/>
</dbReference>
<dbReference type="PANTHER" id="PTHR11705">
    <property type="entry name" value="PROTEASE FAMILY M14 CARBOXYPEPTIDASE A,B"/>
    <property type="match status" value="1"/>
</dbReference>
<comment type="subcellular location">
    <subcellularLocation>
        <location evidence="2">Secreted</location>
    </subcellularLocation>
</comment>
<feature type="signal peptide" evidence="15">
    <location>
        <begin position="1"/>
        <end position="21"/>
    </location>
</feature>
<dbReference type="FunFam" id="3.40.630.10:FF:000040">
    <property type="entry name" value="zinc carboxypeptidase"/>
    <property type="match status" value="2"/>
</dbReference>
<keyword evidence="7" id="KW-0479">Metal-binding</keyword>
<keyword evidence="8 15" id="KW-0732">Signal</keyword>
<dbReference type="Pfam" id="PF00246">
    <property type="entry name" value="Peptidase_M14"/>
    <property type="match status" value="2"/>
</dbReference>
<evidence type="ECO:0000256" key="6">
    <source>
        <dbReference type="ARBA" id="ARBA00022670"/>
    </source>
</evidence>
<dbReference type="OrthoDB" id="3626597at2759"/>
<organism evidence="17 18">
    <name type="scientific">Pseudolycoriella hygida</name>
    <dbReference type="NCBI Taxonomy" id="35572"/>
    <lineage>
        <taxon>Eukaryota</taxon>
        <taxon>Metazoa</taxon>
        <taxon>Ecdysozoa</taxon>
        <taxon>Arthropoda</taxon>
        <taxon>Hexapoda</taxon>
        <taxon>Insecta</taxon>
        <taxon>Pterygota</taxon>
        <taxon>Neoptera</taxon>
        <taxon>Endopterygota</taxon>
        <taxon>Diptera</taxon>
        <taxon>Nematocera</taxon>
        <taxon>Sciaroidea</taxon>
        <taxon>Sciaridae</taxon>
        <taxon>Pseudolycoriella</taxon>
    </lineage>
</organism>
<dbReference type="AlphaFoldDB" id="A0A9Q0N0S6"/>
<dbReference type="Pfam" id="PF02244">
    <property type="entry name" value="Propep_M14"/>
    <property type="match status" value="2"/>
</dbReference>
<keyword evidence="18" id="KW-1185">Reference proteome</keyword>
<name>A0A9Q0N0S6_9DIPT</name>
<evidence type="ECO:0000256" key="10">
    <source>
        <dbReference type="ARBA" id="ARBA00022833"/>
    </source>
</evidence>
<comment type="function">
    <text evidence="13">Involved in the digestion of the blood meal.</text>
</comment>
<feature type="chain" id="PRO_5040389956" evidence="15">
    <location>
        <begin position="22"/>
        <end position="929"/>
    </location>
</feature>
<evidence type="ECO:0000256" key="13">
    <source>
        <dbReference type="ARBA" id="ARBA00057299"/>
    </source>
</evidence>
<evidence type="ECO:0000259" key="16">
    <source>
        <dbReference type="PROSITE" id="PS52035"/>
    </source>
</evidence>
<feature type="domain" description="Peptidase M14" evidence="16">
    <location>
        <begin position="126"/>
        <end position="420"/>
    </location>
</feature>
<sequence>MAFGSPLLAGILRILTVGVAANVFFQPVSYREHKLYEIYLERYMDPDIEAEIFRHIILDSKGSRNSTNVTLLVESKEVEDLTELLANHSISHDILNVNIQEKIDEESKHIQRFNVSANGTDFGWKSFHHLETINAWLENVASNYSSVVTKVDVSSSYEMRVIKGVKLSHRNNNSVVFIEAGVHSEEWAGPAVATFILNQLLTSNDSDVQYLAKNFDWIIFPVCNPDGYRYTFIRDRLWRKNRQAFSRCSGVDLNRNWNVSWTIKHTDTCSGNYPGTRPFSAPETKSLASYMRSVVDNQDIQVYLSFHSASQKIAFPYAVNDSTPPHFDDWLKIGKKAAEALARRYGTKFDVGTFYDVLYGARGTSLDWVYNEFKIPLVFLYSLRRSAEGKEESQYLLPVDQIEEVGWETLDSLVALFKEANALGYFDKFPTSQLMDKPVPMHLYTLLAYLITPDRMTSSIAPQAVEKNGNEKAGLLIILTIGVASEAKVRYDDHKLYEIHLNQDHQDFDPGIKTNFIRHIILDYDSNEVAVLVEPDEVDRFDTLLKKNNISHKILRVNIQRSIDAESENIKLFNASAKGTDFGWKTYYELETIYAWLDHLAETYSDLISVIDIGKSFEGRPIKGVKLSHKKNNTAVFIEAGIHGMEWAAPATATFILNQLLISTDPLVRHAAQNFDWIIFPVCNPDGYKYTFDWDRLWRKNRQVFHKCVGVDLNRNWDNLWSFKYLDACSNNFRGPHQFSAPETKALAAYLRKNDKLNNIKIYLSFHAGSQKLLLPYAANGSLPLNFTHLLKIGFRASKAFGKRYKKEFEFGSYYSLNLGTSGTSLDWVHNQLKVPIVFLYDLRRSVAKKYDSEYLLPVEEIEAAGWETLDGVMALLKGVENLGYYAIEKRKVPFTPSPEKPFKHKTSIKVVHCHVHSLEYGASDGSFS</sequence>
<keyword evidence="5 17" id="KW-0121">Carboxypeptidase</keyword>
<keyword evidence="11" id="KW-0482">Metalloprotease</keyword>
<dbReference type="InterPro" id="IPR036990">
    <property type="entry name" value="M14A-like_propep"/>
</dbReference>
<dbReference type="SUPFAM" id="SSF53187">
    <property type="entry name" value="Zn-dependent exopeptidases"/>
    <property type="match status" value="2"/>
</dbReference>
<comment type="similarity">
    <text evidence="3 14">Belongs to the peptidase M14 family.</text>
</comment>
<dbReference type="SMART" id="SM00631">
    <property type="entry name" value="Zn_pept"/>
    <property type="match status" value="2"/>
</dbReference>
<evidence type="ECO:0000256" key="1">
    <source>
        <dbReference type="ARBA" id="ARBA00001947"/>
    </source>
</evidence>
<dbReference type="PROSITE" id="PS52035">
    <property type="entry name" value="PEPTIDASE_M14"/>
    <property type="match status" value="2"/>
</dbReference>
<gene>
    <name evidence="17" type="ORF">Bhyg_05723</name>
</gene>
<comment type="cofactor">
    <cofactor evidence="1">
        <name>Zn(2+)</name>
        <dbReference type="ChEBI" id="CHEBI:29105"/>
    </cofactor>
</comment>
<dbReference type="GO" id="GO:0008270">
    <property type="term" value="F:zinc ion binding"/>
    <property type="evidence" value="ECO:0007669"/>
    <property type="project" value="InterPro"/>
</dbReference>
<dbReference type="InterPro" id="IPR000834">
    <property type="entry name" value="Peptidase_M14"/>
</dbReference>
<keyword evidence="12" id="KW-1015">Disulfide bond</keyword>
<feature type="domain" description="Peptidase M14" evidence="16">
    <location>
        <begin position="586"/>
        <end position="880"/>
    </location>
</feature>
<accession>A0A9Q0N0S6</accession>
<dbReference type="Gene3D" id="3.40.630.10">
    <property type="entry name" value="Zn peptidases"/>
    <property type="match status" value="2"/>
</dbReference>
<dbReference type="GO" id="GO:0004181">
    <property type="term" value="F:metallocarboxypeptidase activity"/>
    <property type="evidence" value="ECO:0007669"/>
    <property type="project" value="InterPro"/>
</dbReference>
<keyword evidence="6" id="KW-0645">Protease</keyword>
<reference evidence="17" key="1">
    <citation type="submission" date="2022-07" db="EMBL/GenBank/DDBJ databases">
        <authorList>
            <person name="Trinca V."/>
            <person name="Uliana J.V.C."/>
            <person name="Torres T.T."/>
            <person name="Ward R.J."/>
            <person name="Monesi N."/>
        </authorList>
    </citation>
    <scope>NUCLEOTIDE SEQUENCE</scope>
    <source>
        <strain evidence="17">HSMRA1968</strain>
        <tissue evidence="17">Whole embryos</tissue>
    </source>
</reference>
<comment type="caution">
    <text evidence="14">Lacks conserved residue(s) required for the propagation of feature annotation.</text>
</comment>
<evidence type="ECO:0000256" key="8">
    <source>
        <dbReference type="ARBA" id="ARBA00022729"/>
    </source>
</evidence>
<dbReference type="GO" id="GO:0005615">
    <property type="term" value="C:extracellular space"/>
    <property type="evidence" value="ECO:0007669"/>
    <property type="project" value="TreeGrafter"/>
</dbReference>
<evidence type="ECO:0000256" key="9">
    <source>
        <dbReference type="ARBA" id="ARBA00022801"/>
    </source>
</evidence>
<dbReference type="Proteomes" id="UP001151699">
    <property type="component" value="Chromosome B"/>
</dbReference>
<protein>
    <submittedName>
        <fullName evidence="17">Zinc carboxypeptidase A 1</fullName>
    </submittedName>
</protein>